<dbReference type="Proteomes" id="UP000005408">
    <property type="component" value="Unassembled WGS sequence"/>
</dbReference>
<dbReference type="GO" id="GO:0043161">
    <property type="term" value="P:proteasome-mediated ubiquitin-dependent protein catabolic process"/>
    <property type="evidence" value="ECO:0007669"/>
    <property type="project" value="TreeGrafter"/>
</dbReference>
<evidence type="ECO:0000313" key="3">
    <source>
        <dbReference type="Proteomes" id="UP000005408"/>
    </source>
</evidence>
<dbReference type="PANTHER" id="PTHR24104">
    <property type="entry name" value="E3 UBIQUITIN-PROTEIN LIGASE NHLRC1-RELATED"/>
    <property type="match status" value="1"/>
</dbReference>
<reference evidence="2" key="1">
    <citation type="submission" date="2022-08" db="UniProtKB">
        <authorList>
            <consortium name="EnsemblMetazoa"/>
        </authorList>
    </citation>
    <scope>IDENTIFICATION</scope>
    <source>
        <strain evidence="2">05x7-T-G4-1.051#20</strain>
    </source>
</reference>
<name>A0A8W8JKH2_MAGGI</name>
<dbReference type="InterPro" id="IPR011042">
    <property type="entry name" value="6-blade_b-propeller_TolB-like"/>
</dbReference>
<dbReference type="PANTHER" id="PTHR24104:SF57">
    <property type="entry name" value="BEE-MILK PROTEIN"/>
    <property type="match status" value="1"/>
</dbReference>
<evidence type="ECO:0000256" key="1">
    <source>
        <dbReference type="SAM" id="MobiDB-lite"/>
    </source>
</evidence>
<feature type="region of interest" description="Disordered" evidence="1">
    <location>
        <begin position="451"/>
        <end position="485"/>
    </location>
</feature>
<dbReference type="GO" id="GO:0061630">
    <property type="term" value="F:ubiquitin protein ligase activity"/>
    <property type="evidence" value="ECO:0007669"/>
    <property type="project" value="TreeGrafter"/>
</dbReference>
<dbReference type="AlphaFoldDB" id="A0A8W8JKH2"/>
<dbReference type="Gene3D" id="2.120.10.30">
    <property type="entry name" value="TolB, C-terminal domain"/>
    <property type="match status" value="1"/>
</dbReference>
<keyword evidence="3" id="KW-1185">Reference proteome</keyword>
<sequence length="485" mass="54064">MMEGNEITQNVDPKKALCKDCAQTFPTMSCYNEGKNFLCPVCSGFLVVGRRLESPTNDGRVSPDSKITRARTFVPRSNSPLRLQRGATMIPKPIRKPKRTNLTNNFQRAKTFAEGTNIQSSDTESGFLPDAKTSNVKLKSHFRCREFGGCINSIWPVSPLHSWIVIKNSEVALYDRKGGLQHKVTGIHQNITDLALDSERNMYLVCFKERLVLKVTLKTGVKISVFAQMTMTHPTEISTSPRDHVIVAGVGVTSVRYVPGIGREYGVFIYDTHGKMLRKILRTKQEFQYPLYVGVNKQEEIAVGDYLLKKVVLMSTEGREISSFDGSTTFSRPFIPKGLCFDQLGNVVVANWDGNVCILLRDEGFSSVGLRFDKQFSPLSLAVDEGNELWIGHRKGGNVEVYEVDYSKLREENGENLKEGKDKGNASCEECDVDKKESRVSATMTIYKSPNVSDIPVNTHRGDVTVNKDQGTGVSDQGDYQQTGT</sequence>
<evidence type="ECO:0000313" key="2">
    <source>
        <dbReference type="EnsemblMetazoa" id="G190.1:cds"/>
    </source>
</evidence>
<evidence type="ECO:0008006" key="4">
    <source>
        <dbReference type="Google" id="ProtNLM"/>
    </source>
</evidence>
<protein>
    <recommendedName>
        <fullName evidence="4">Tripartite motif-containing protein 3</fullName>
    </recommendedName>
</protein>
<organism evidence="2 3">
    <name type="scientific">Magallana gigas</name>
    <name type="common">Pacific oyster</name>
    <name type="synonym">Crassostrea gigas</name>
    <dbReference type="NCBI Taxonomy" id="29159"/>
    <lineage>
        <taxon>Eukaryota</taxon>
        <taxon>Metazoa</taxon>
        <taxon>Spiralia</taxon>
        <taxon>Lophotrochozoa</taxon>
        <taxon>Mollusca</taxon>
        <taxon>Bivalvia</taxon>
        <taxon>Autobranchia</taxon>
        <taxon>Pteriomorphia</taxon>
        <taxon>Ostreida</taxon>
        <taxon>Ostreoidea</taxon>
        <taxon>Ostreidae</taxon>
        <taxon>Magallana</taxon>
    </lineage>
</organism>
<dbReference type="SUPFAM" id="SSF63829">
    <property type="entry name" value="Calcium-dependent phosphotriesterase"/>
    <property type="match status" value="1"/>
</dbReference>
<accession>A0A8W8JKH2</accession>
<dbReference type="GO" id="GO:0000209">
    <property type="term" value="P:protein polyubiquitination"/>
    <property type="evidence" value="ECO:0007669"/>
    <property type="project" value="TreeGrafter"/>
</dbReference>
<dbReference type="EnsemblMetazoa" id="G190.1">
    <property type="protein sequence ID" value="G190.1:cds"/>
    <property type="gene ID" value="G190"/>
</dbReference>
<proteinExistence type="predicted"/>
<feature type="compositionally biased region" description="Polar residues" evidence="1">
    <location>
        <begin position="467"/>
        <end position="485"/>
    </location>
</feature>
<dbReference type="InterPro" id="IPR050952">
    <property type="entry name" value="TRIM-NHL_E3_ligases"/>
</dbReference>